<evidence type="ECO:0000256" key="1">
    <source>
        <dbReference type="SAM" id="MobiDB-lite"/>
    </source>
</evidence>
<dbReference type="Pfam" id="PF20516">
    <property type="entry name" value="PDDEXK_12"/>
    <property type="match status" value="1"/>
</dbReference>
<dbReference type="InterPro" id="IPR046797">
    <property type="entry name" value="PDDEXK_12"/>
</dbReference>
<feature type="compositionally biased region" description="Acidic residues" evidence="1">
    <location>
        <begin position="66"/>
        <end position="75"/>
    </location>
</feature>
<feature type="compositionally biased region" description="Low complexity" evidence="1">
    <location>
        <begin position="95"/>
        <end position="110"/>
    </location>
</feature>
<evidence type="ECO:0000259" key="2">
    <source>
        <dbReference type="Pfam" id="PF20516"/>
    </source>
</evidence>
<dbReference type="AlphaFoldDB" id="A0A428P0N4"/>
<feature type="region of interest" description="Disordered" evidence="1">
    <location>
        <begin position="25"/>
        <end position="112"/>
    </location>
</feature>
<name>A0A428P0N4_9HYPO</name>
<organism evidence="3 4">
    <name type="scientific">Fusarium floridanum</name>
    <dbReference type="NCBI Taxonomy" id="1325733"/>
    <lineage>
        <taxon>Eukaryota</taxon>
        <taxon>Fungi</taxon>
        <taxon>Dikarya</taxon>
        <taxon>Ascomycota</taxon>
        <taxon>Pezizomycotina</taxon>
        <taxon>Sordariomycetes</taxon>
        <taxon>Hypocreomycetidae</taxon>
        <taxon>Hypocreales</taxon>
        <taxon>Nectriaceae</taxon>
        <taxon>Fusarium</taxon>
        <taxon>Fusarium solani species complex</taxon>
    </lineage>
</organism>
<protein>
    <recommendedName>
        <fullName evidence="2">PD-(D/E)XK nuclease-like domain-containing protein</fullName>
    </recommendedName>
</protein>
<dbReference type="EMBL" id="NKCL01000954">
    <property type="protein sequence ID" value="RSL46590.1"/>
    <property type="molecule type" value="Genomic_DNA"/>
</dbReference>
<feature type="domain" description="PD-(D/E)XK nuclease-like" evidence="2">
    <location>
        <begin position="172"/>
        <end position="418"/>
    </location>
</feature>
<dbReference type="Proteomes" id="UP000287972">
    <property type="component" value="Unassembled WGS sequence"/>
</dbReference>
<evidence type="ECO:0000313" key="3">
    <source>
        <dbReference type="EMBL" id="RSL46590.1"/>
    </source>
</evidence>
<accession>A0A428P0N4</accession>
<keyword evidence="4" id="KW-1185">Reference proteome</keyword>
<reference evidence="3 4" key="1">
    <citation type="submission" date="2017-06" db="EMBL/GenBank/DDBJ databases">
        <title>Comparative genomic analysis of Ambrosia Fusariam Clade fungi.</title>
        <authorList>
            <person name="Stajich J.E."/>
            <person name="Carrillo J."/>
            <person name="Kijimoto T."/>
            <person name="Eskalen A."/>
            <person name="O'Donnell K."/>
            <person name="Kasson M."/>
        </authorList>
    </citation>
    <scope>NUCLEOTIDE SEQUENCE [LARGE SCALE GENOMIC DNA]</scope>
    <source>
        <strain evidence="3 4">NRRL62606</strain>
    </source>
</reference>
<gene>
    <name evidence="3" type="ORF">CEP51_015907</name>
</gene>
<evidence type="ECO:0000313" key="4">
    <source>
        <dbReference type="Proteomes" id="UP000287972"/>
    </source>
</evidence>
<proteinExistence type="predicted"/>
<sequence length="428" mass="49237">MKDQRIIEWISQTNLCCDWSDHHDDKAKAHHHPLSPPVTHDTRLKHKRTMSEPSVQSAKRPRIESSEDENDEYLDQVDKTPRPHSNMLHQHSFPSESQSQTSGRSSPSKQMSALELSGFKWNQQLSLANPDIPDELFEFLAEIVNCNNGIGIISRHEKAQIAQRAQGNRSYRLFQDVMYADPAARDAIGPTPLIDDVEWIVAEARECQEFSHPEASWNECVHFPLLHKAVYGTRRKRQRVGVGNWTTATLIREYLPKNALAKRVDYSFFIDPGADTSPTSKSPVEAVDHLRKVMPCQVINHTAYRPFRDRPMVVTVETKKRYGSQEGAELQTGTWHAAQWEFLSRRIEKTGGTFEGLPFLPGILIQGHDWSFVATTREESRTVVWLEQRFGYTNDAIGVYKAIYGVQRLVRWVDDIYWPWYKKNALCL</sequence>
<comment type="caution">
    <text evidence="3">The sequence shown here is derived from an EMBL/GenBank/DDBJ whole genome shotgun (WGS) entry which is preliminary data.</text>
</comment>